<organism evidence="6 7">
    <name type="scientific">Nocardioides astragali</name>
    <dbReference type="NCBI Taxonomy" id="1776736"/>
    <lineage>
        <taxon>Bacteria</taxon>
        <taxon>Bacillati</taxon>
        <taxon>Actinomycetota</taxon>
        <taxon>Actinomycetes</taxon>
        <taxon>Propionibacteriales</taxon>
        <taxon>Nocardioidaceae</taxon>
        <taxon>Nocardioides</taxon>
    </lineage>
</organism>
<gene>
    <name evidence="6" type="ORF">ACFQO6_12110</name>
</gene>
<dbReference type="InterPro" id="IPR010061">
    <property type="entry name" value="MeMal-semiAld_DH"/>
</dbReference>
<dbReference type="Proteomes" id="UP001596524">
    <property type="component" value="Unassembled WGS sequence"/>
</dbReference>
<dbReference type="PANTHER" id="PTHR43866">
    <property type="entry name" value="MALONATE-SEMIALDEHYDE DEHYDROGENASE"/>
    <property type="match status" value="1"/>
</dbReference>
<evidence type="ECO:0000256" key="2">
    <source>
        <dbReference type="ARBA" id="ARBA00023002"/>
    </source>
</evidence>
<dbReference type="InterPro" id="IPR016161">
    <property type="entry name" value="Ald_DH/histidinol_DH"/>
</dbReference>
<dbReference type="RefSeq" id="WP_255888464.1">
    <property type="nucleotide sequence ID" value="NZ_JAFMZM010000001.1"/>
</dbReference>
<dbReference type="Pfam" id="PF00171">
    <property type="entry name" value="Aldedh"/>
    <property type="match status" value="1"/>
</dbReference>
<dbReference type="InterPro" id="IPR016163">
    <property type="entry name" value="Ald_DH_C"/>
</dbReference>
<dbReference type="Gene3D" id="3.40.309.10">
    <property type="entry name" value="Aldehyde Dehydrogenase, Chain A, domain 2"/>
    <property type="match status" value="1"/>
</dbReference>
<keyword evidence="2 6" id="KW-0560">Oxidoreductase</keyword>
<comment type="caution">
    <text evidence="6">The sequence shown here is derived from an EMBL/GenBank/DDBJ whole genome shotgun (WGS) entry which is preliminary data.</text>
</comment>
<keyword evidence="3" id="KW-0520">NAD</keyword>
<dbReference type="Gene3D" id="3.40.605.10">
    <property type="entry name" value="Aldehyde Dehydrogenase, Chain A, domain 1"/>
    <property type="match status" value="1"/>
</dbReference>
<dbReference type="InterPro" id="IPR016160">
    <property type="entry name" value="Ald_DH_CS_CYS"/>
</dbReference>
<dbReference type="InterPro" id="IPR016162">
    <property type="entry name" value="Ald_DH_N"/>
</dbReference>
<evidence type="ECO:0000256" key="4">
    <source>
        <dbReference type="SAM" id="MobiDB-lite"/>
    </source>
</evidence>
<feature type="domain" description="Aldehyde dehydrogenase" evidence="5">
    <location>
        <begin position="17"/>
        <end position="477"/>
    </location>
</feature>
<sequence length="498" mass="52749">MRTIEHWIGGRPSNPGSSRTSPVWNPATGAQQAEVLLASAADVNDAVALARTAFDGWSQTSLSARTKILFRFHHLVETNMDRLAAAITDEHGKVLSDAHGEVQRGLEVVEFACGIPQLLKGDYSDQVSSGVDVFSFREPLGVVAGITPFNFPAMVPMWMFPVAIACGNTFVLKPSERDPSASLLLAELWAEAGLPEGVFTVVHGDKEAVDAILDHPDIAAVSFVGSTPIARYIHHRASDNGKRVQALGGAKNHAIILPDADLDFASDHLVAAAFGSAGERCMAISAAVAVGRSGDALVEAVNAKARAIVVGSGRDAASEMGPVVSPVARDRIISLIDAGERQGGQVTVDGRGLVVPDHEDGFFVGPTVIDGVTPQMDCYTEEIFGPVLSVLRSDDIDEAIALINANPYGNGTAIFTSSGEAARRFQRGVKVGMIGINVPVPVPMAYYSFGGWKDSLFGDKHVHGPEGVSFYTRAKVVTSRWPQPSEASLAAFQFPTAR</sequence>
<dbReference type="GO" id="GO:0016491">
    <property type="term" value="F:oxidoreductase activity"/>
    <property type="evidence" value="ECO:0007669"/>
    <property type="project" value="UniProtKB-KW"/>
</dbReference>
<proteinExistence type="predicted"/>
<dbReference type="SUPFAM" id="SSF53720">
    <property type="entry name" value="ALDH-like"/>
    <property type="match status" value="1"/>
</dbReference>
<protein>
    <recommendedName>
        <fullName evidence="1">methylmalonate-semialdehyde dehydrogenase (CoA acylating)</fullName>
        <ecNumber evidence="1">1.2.1.27</ecNumber>
    </recommendedName>
</protein>
<evidence type="ECO:0000256" key="1">
    <source>
        <dbReference type="ARBA" id="ARBA00013048"/>
    </source>
</evidence>
<evidence type="ECO:0000313" key="6">
    <source>
        <dbReference type="EMBL" id="MFC7361018.1"/>
    </source>
</evidence>
<name>A0ABW2N5P0_9ACTN</name>
<evidence type="ECO:0000313" key="7">
    <source>
        <dbReference type="Proteomes" id="UP001596524"/>
    </source>
</evidence>
<dbReference type="PROSITE" id="PS00070">
    <property type="entry name" value="ALDEHYDE_DEHYDR_CYS"/>
    <property type="match status" value="1"/>
</dbReference>
<feature type="compositionally biased region" description="Polar residues" evidence="4">
    <location>
        <begin position="14"/>
        <end position="25"/>
    </location>
</feature>
<accession>A0ABW2N5P0</accession>
<evidence type="ECO:0000256" key="3">
    <source>
        <dbReference type="ARBA" id="ARBA00023027"/>
    </source>
</evidence>
<keyword evidence="7" id="KW-1185">Reference proteome</keyword>
<dbReference type="InterPro" id="IPR015590">
    <property type="entry name" value="Aldehyde_DH_dom"/>
</dbReference>
<feature type="region of interest" description="Disordered" evidence="4">
    <location>
        <begin position="1"/>
        <end position="25"/>
    </location>
</feature>
<reference evidence="7" key="1">
    <citation type="journal article" date="2019" name="Int. J. Syst. Evol. Microbiol.">
        <title>The Global Catalogue of Microorganisms (GCM) 10K type strain sequencing project: providing services to taxonomists for standard genome sequencing and annotation.</title>
        <authorList>
            <consortium name="The Broad Institute Genomics Platform"/>
            <consortium name="The Broad Institute Genome Sequencing Center for Infectious Disease"/>
            <person name="Wu L."/>
            <person name="Ma J."/>
        </authorList>
    </citation>
    <scope>NUCLEOTIDE SEQUENCE [LARGE SCALE GENOMIC DNA]</scope>
    <source>
        <strain evidence="7">FCH27</strain>
    </source>
</reference>
<evidence type="ECO:0000259" key="5">
    <source>
        <dbReference type="Pfam" id="PF00171"/>
    </source>
</evidence>
<dbReference type="EMBL" id="JBHTCH010000014">
    <property type="protein sequence ID" value="MFC7361018.1"/>
    <property type="molecule type" value="Genomic_DNA"/>
</dbReference>
<dbReference type="PANTHER" id="PTHR43866:SF4">
    <property type="entry name" value="MALONATE-SEMIALDEHYDE DEHYDROGENASE"/>
    <property type="match status" value="1"/>
</dbReference>
<dbReference type="CDD" id="cd07085">
    <property type="entry name" value="ALDH_F6_MMSDH"/>
    <property type="match status" value="1"/>
</dbReference>
<dbReference type="EC" id="1.2.1.27" evidence="1"/>
<dbReference type="NCBIfam" id="TIGR01722">
    <property type="entry name" value="MMSDH"/>
    <property type="match status" value="1"/>
</dbReference>